<protein>
    <recommendedName>
        <fullName evidence="5">Transmembrane protein</fullName>
    </recommendedName>
</protein>
<evidence type="ECO:0008006" key="5">
    <source>
        <dbReference type="Google" id="ProtNLM"/>
    </source>
</evidence>
<evidence type="ECO:0000256" key="2">
    <source>
        <dbReference type="SAM" id="Phobius"/>
    </source>
</evidence>
<accession>A0A540MNT7</accession>
<keyword evidence="2" id="KW-0812">Transmembrane</keyword>
<name>A0A540MNT7_MALBA</name>
<dbReference type="EMBL" id="VIEB01000213">
    <property type="protein sequence ID" value="TQE00439.1"/>
    <property type="molecule type" value="Genomic_DNA"/>
</dbReference>
<dbReference type="PANTHER" id="PTHR36735">
    <property type="entry name" value="TRANSMEMBRANE PROTEIN"/>
    <property type="match status" value="1"/>
</dbReference>
<feature type="compositionally biased region" description="Basic and acidic residues" evidence="1">
    <location>
        <begin position="138"/>
        <end position="149"/>
    </location>
</feature>
<dbReference type="GO" id="GO:0009535">
    <property type="term" value="C:chloroplast thylakoid membrane"/>
    <property type="evidence" value="ECO:0007669"/>
    <property type="project" value="TreeGrafter"/>
</dbReference>
<proteinExistence type="predicted"/>
<feature type="transmembrane region" description="Helical" evidence="2">
    <location>
        <begin position="104"/>
        <end position="129"/>
    </location>
</feature>
<evidence type="ECO:0000256" key="1">
    <source>
        <dbReference type="SAM" id="MobiDB-lite"/>
    </source>
</evidence>
<dbReference type="Proteomes" id="UP000315295">
    <property type="component" value="Unassembled WGS sequence"/>
</dbReference>
<keyword evidence="2" id="KW-0472">Membrane</keyword>
<dbReference type="STRING" id="106549.A0A540MNT7"/>
<reference evidence="3 4" key="1">
    <citation type="journal article" date="2019" name="G3 (Bethesda)">
        <title>Sequencing of a Wild Apple (Malus baccata) Genome Unravels the Differences Between Cultivated and Wild Apple Species Regarding Disease Resistance and Cold Tolerance.</title>
        <authorList>
            <person name="Chen X."/>
        </authorList>
    </citation>
    <scope>NUCLEOTIDE SEQUENCE [LARGE SCALE GENOMIC DNA]</scope>
    <source>
        <strain evidence="4">cv. Shandingzi</strain>
        <tissue evidence="3">Leaves</tissue>
    </source>
</reference>
<evidence type="ECO:0000313" key="3">
    <source>
        <dbReference type="EMBL" id="TQE00439.1"/>
    </source>
</evidence>
<dbReference type="AlphaFoldDB" id="A0A540MNT7"/>
<dbReference type="PANTHER" id="PTHR36735:SF1">
    <property type="entry name" value="TRANSMEMBRANE PROTEIN"/>
    <property type="match status" value="1"/>
</dbReference>
<feature type="compositionally biased region" description="Basic residues" evidence="1">
    <location>
        <begin position="150"/>
        <end position="162"/>
    </location>
</feature>
<feature type="region of interest" description="Disordered" evidence="1">
    <location>
        <begin position="138"/>
        <end position="179"/>
    </location>
</feature>
<comment type="caution">
    <text evidence="3">The sequence shown here is derived from an EMBL/GenBank/DDBJ whole genome shotgun (WGS) entry which is preliminary data.</text>
</comment>
<organism evidence="3 4">
    <name type="scientific">Malus baccata</name>
    <name type="common">Siberian crab apple</name>
    <name type="synonym">Pyrus baccata</name>
    <dbReference type="NCBI Taxonomy" id="106549"/>
    <lineage>
        <taxon>Eukaryota</taxon>
        <taxon>Viridiplantae</taxon>
        <taxon>Streptophyta</taxon>
        <taxon>Embryophyta</taxon>
        <taxon>Tracheophyta</taxon>
        <taxon>Spermatophyta</taxon>
        <taxon>Magnoliopsida</taxon>
        <taxon>eudicotyledons</taxon>
        <taxon>Gunneridae</taxon>
        <taxon>Pentapetalae</taxon>
        <taxon>rosids</taxon>
        <taxon>fabids</taxon>
        <taxon>Rosales</taxon>
        <taxon>Rosaceae</taxon>
        <taxon>Amygdaloideae</taxon>
        <taxon>Maleae</taxon>
        <taxon>Malus</taxon>
    </lineage>
</organism>
<evidence type="ECO:0000313" key="4">
    <source>
        <dbReference type="Proteomes" id="UP000315295"/>
    </source>
</evidence>
<sequence>MTTIKQTHQLRVSNTLPTSSHFLKPSHSQFLRTTLKPSFHLSSPITTTKRTLTFITPNDNLNQRSTPTWQISATASAESVPTEASVPLETAQEIVASSDEGVSVAISVLLFVAFVGLSILTIGVIYLGVTDYLQKREREKLEKDEETNKKKSGKKKRVRARAGPKGFGQKITIDEEDDD</sequence>
<gene>
    <name evidence="3" type="ORF">C1H46_013947</name>
</gene>
<keyword evidence="2" id="KW-1133">Transmembrane helix</keyword>
<keyword evidence="4" id="KW-1185">Reference proteome</keyword>